<dbReference type="SUPFAM" id="SSF56300">
    <property type="entry name" value="Metallo-dependent phosphatases"/>
    <property type="match status" value="1"/>
</dbReference>
<accession>A0A9R1D6R6</accession>
<dbReference type="Proteomes" id="UP001139494">
    <property type="component" value="Unassembled WGS sequence"/>
</dbReference>
<dbReference type="Gene3D" id="3.60.21.10">
    <property type="match status" value="1"/>
</dbReference>
<evidence type="ECO:0000313" key="3">
    <source>
        <dbReference type="Proteomes" id="UP001139494"/>
    </source>
</evidence>
<organism evidence="2 3">
    <name type="scientific">Natronomonas aquatica</name>
    <dbReference type="NCBI Taxonomy" id="2841590"/>
    <lineage>
        <taxon>Archaea</taxon>
        <taxon>Methanobacteriati</taxon>
        <taxon>Methanobacteriota</taxon>
        <taxon>Stenosarchaea group</taxon>
        <taxon>Halobacteria</taxon>
        <taxon>Halobacteriales</taxon>
        <taxon>Natronomonadaceae</taxon>
        <taxon>Natronomonas</taxon>
    </lineage>
</organism>
<dbReference type="InterPro" id="IPR024173">
    <property type="entry name" value="Pesterase_MJ0037-like"/>
</dbReference>
<dbReference type="EMBL" id="JAHLKM010000002">
    <property type="protein sequence ID" value="MCQ4332365.1"/>
    <property type="molecule type" value="Genomic_DNA"/>
</dbReference>
<comment type="caution">
    <text evidence="2">The sequence shown here is derived from an EMBL/GenBank/DDBJ whole genome shotgun (WGS) entry which is preliminary data.</text>
</comment>
<dbReference type="PANTHER" id="PTHR39323:SF1">
    <property type="entry name" value="BLR1149 PROTEIN"/>
    <property type="match status" value="1"/>
</dbReference>
<protein>
    <submittedName>
        <fullName evidence="2">Metallophosphoesterase</fullName>
    </submittedName>
</protein>
<dbReference type="Pfam" id="PF00149">
    <property type="entry name" value="Metallophos"/>
    <property type="match status" value="1"/>
</dbReference>
<proteinExistence type="predicted"/>
<reference evidence="2" key="1">
    <citation type="journal article" date="2023" name="Front. Microbiol.">
        <title>Genomic-based phylogenetic and metabolic analyses of the genus Natronomonas, and description of Natronomonas aquatica sp. nov.</title>
        <authorList>
            <person name="Garcia-Roldan A."/>
            <person name="Duran-Viseras A."/>
            <person name="de la Haba R.R."/>
            <person name="Corral P."/>
            <person name="Sanchez-Porro C."/>
            <person name="Ventosa A."/>
        </authorList>
    </citation>
    <scope>NUCLEOTIDE SEQUENCE</scope>
    <source>
        <strain evidence="2">F2-12</strain>
    </source>
</reference>
<dbReference type="PIRSF" id="PIRSF000887">
    <property type="entry name" value="Pesterase_MJ0037"/>
    <property type="match status" value="1"/>
</dbReference>
<dbReference type="AlphaFoldDB" id="A0A9R1D6R6"/>
<sequence length="244" mass="26266">MLEPVPGEPAGIADCGAERVLVVADYHAGIEVGLRRDGVELDSRSDARRGSLHRLLEDRSVDRILFLGDLGDSIGKPKRAERAEIRRLLESVTERVPVTVTKGNHDGGIESLCRGVEGAEVTSGDGIRIGDVGFCHGHTWPSESVLGAPLVCTAHEHPLVRLEDEVGARRTERVWLRGRIDPTGFPEYPAVGDRLVVCPAFNDLSGGTAINEGGEFLSPFLPDGLLAGEAYLLDGTRLGNYRTV</sequence>
<gene>
    <name evidence="2" type="ORF">KM295_02450</name>
</gene>
<dbReference type="RefSeq" id="WP_256028287.1">
    <property type="nucleotide sequence ID" value="NZ_JAHLKM010000002.1"/>
</dbReference>
<keyword evidence="3" id="KW-1185">Reference proteome</keyword>
<dbReference type="GO" id="GO:0016787">
    <property type="term" value="F:hydrolase activity"/>
    <property type="evidence" value="ECO:0007669"/>
    <property type="project" value="InterPro"/>
</dbReference>
<evidence type="ECO:0000313" key="2">
    <source>
        <dbReference type="EMBL" id="MCQ4332365.1"/>
    </source>
</evidence>
<evidence type="ECO:0000259" key="1">
    <source>
        <dbReference type="Pfam" id="PF00149"/>
    </source>
</evidence>
<dbReference type="InterPro" id="IPR029052">
    <property type="entry name" value="Metallo-depent_PP-like"/>
</dbReference>
<name>A0A9R1D6R6_9EURY</name>
<dbReference type="InterPro" id="IPR004843">
    <property type="entry name" value="Calcineurin-like_PHP"/>
</dbReference>
<dbReference type="CDD" id="cd07391">
    <property type="entry name" value="MPP_PF1019"/>
    <property type="match status" value="1"/>
</dbReference>
<dbReference type="PANTHER" id="PTHR39323">
    <property type="entry name" value="BLR1149 PROTEIN"/>
    <property type="match status" value="1"/>
</dbReference>
<feature type="domain" description="Calcineurin-like phosphoesterase" evidence="1">
    <location>
        <begin position="19"/>
        <end position="138"/>
    </location>
</feature>